<gene>
    <name evidence="2" type="ORF">cyc_06101</name>
</gene>
<dbReference type="InParanoid" id="A0A1D3D664"/>
<dbReference type="Pfam" id="PF00650">
    <property type="entry name" value="CRAL_TRIO"/>
    <property type="match status" value="1"/>
</dbReference>
<evidence type="ECO:0000313" key="3">
    <source>
        <dbReference type="Proteomes" id="UP000095192"/>
    </source>
</evidence>
<dbReference type="Gene3D" id="3.40.525.10">
    <property type="entry name" value="CRAL-TRIO lipid binding domain"/>
    <property type="match status" value="1"/>
</dbReference>
<dbReference type="AlphaFoldDB" id="A0A1D3D664"/>
<dbReference type="PANTHER" id="PTHR45824">
    <property type="entry name" value="GH16843P"/>
    <property type="match status" value="1"/>
</dbReference>
<feature type="domain" description="CRAL-TRIO" evidence="1">
    <location>
        <begin position="93"/>
        <end position="190"/>
    </location>
</feature>
<dbReference type="InterPro" id="IPR036865">
    <property type="entry name" value="CRAL-TRIO_dom_sf"/>
</dbReference>
<protein>
    <recommendedName>
        <fullName evidence="1">CRAL-TRIO domain-containing protein</fullName>
    </recommendedName>
</protein>
<dbReference type="VEuPathDB" id="ToxoDB:cyc_06101"/>
<organism evidence="2 3">
    <name type="scientific">Cyclospora cayetanensis</name>
    <dbReference type="NCBI Taxonomy" id="88456"/>
    <lineage>
        <taxon>Eukaryota</taxon>
        <taxon>Sar</taxon>
        <taxon>Alveolata</taxon>
        <taxon>Apicomplexa</taxon>
        <taxon>Conoidasida</taxon>
        <taxon>Coccidia</taxon>
        <taxon>Eucoccidiorida</taxon>
        <taxon>Eimeriorina</taxon>
        <taxon>Eimeriidae</taxon>
        <taxon>Cyclospora</taxon>
    </lineage>
</organism>
<evidence type="ECO:0000259" key="1">
    <source>
        <dbReference type="Pfam" id="PF00650"/>
    </source>
</evidence>
<name>A0A1D3D664_9EIME</name>
<dbReference type="GO" id="GO:0008526">
    <property type="term" value="F:phosphatidylinositol transfer activity"/>
    <property type="evidence" value="ECO:0007669"/>
    <property type="project" value="TreeGrafter"/>
</dbReference>
<dbReference type="Proteomes" id="UP000095192">
    <property type="component" value="Unassembled WGS sequence"/>
</dbReference>
<evidence type="ECO:0000313" key="2">
    <source>
        <dbReference type="EMBL" id="OEH78942.1"/>
    </source>
</evidence>
<accession>A0A1D3D664</accession>
<dbReference type="InterPro" id="IPR001251">
    <property type="entry name" value="CRAL-TRIO_dom"/>
</dbReference>
<reference evidence="2 3" key="1">
    <citation type="journal article" date="2016" name="BMC Genomics">
        <title>Comparative genomics reveals Cyclospora cayetanensis possesses coccidia-like metabolism and invasion components but unique surface antigens.</title>
        <authorList>
            <person name="Liu S."/>
            <person name="Wang L."/>
            <person name="Zheng H."/>
            <person name="Xu Z."/>
            <person name="Roellig D.M."/>
            <person name="Li N."/>
            <person name="Frace M.A."/>
            <person name="Tang K."/>
            <person name="Arrowood M.J."/>
            <person name="Moss D.M."/>
            <person name="Zhang L."/>
            <person name="Feng Y."/>
            <person name="Xiao L."/>
        </authorList>
    </citation>
    <scope>NUCLEOTIDE SEQUENCE [LARGE SCALE GENOMIC DNA]</scope>
    <source>
        <strain evidence="2 3">CHN_HEN01</strain>
    </source>
</reference>
<keyword evidence="3" id="KW-1185">Reference proteome</keyword>
<dbReference type="EMBL" id="JROU02000569">
    <property type="protein sequence ID" value="OEH78942.1"/>
    <property type="molecule type" value="Genomic_DNA"/>
</dbReference>
<comment type="caution">
    <text evidence="2">The sequence shown here is derived from an EMBL/GenBank/DDBJ whole genome shotgun (WGS) entry which is preliminary data.</text>
</comment>
<proteinExistence type="predicted"/>
<dbReference type="SUPFAM" id="SSF52087">
    <property type="entry name" value="CRAL/TRIO domain"/>
    <property type="match status" value="1"/>
</dbReference>
<dbReference type="PANTHER" id="PTHR45824:SF29">
    <property type="entry name" value="GH16843P"/>
    <property type="match status" value="1"/>
</dbReference>
<sequence>MPLTAAQEADAEARLLSLLRWRAQSLVKQIDSRHVAAHLARRTTTSHAHIPPRSLSALSAGLPCPLSLPAFPPASVLCVLSSCASLCVSDWGYVYCQDRLSRPCIVLRAANICPAQGAPGGPPGEAYPTDWRQCVLYLIEEALQGSRNSAEEQLTLLIDGAGLHLEAVPFQAVLSLIALLSACYSQYLGRSSFALSDCRHSLTLGSPFLYLSSPFSLGMTASFPSPLPSPYLDDLLLKRPQRPSVSPASTSPSVFACIHSCCLSVYLALIGMAIVVSCGVDAALFWKTLEPFLSAETRSKIFFLPHQTSEAAAFLLQFFEWKVLPAWLIQRLSPTMHMPYKGASGAPLT</sequence>
<dbReference type="InterPro" id="IPR052578">
    <property type="entry name" value="PI_Transfer_CRAL-TRIO"/>
</dbReference>